<keyword evidence="1" id="KW-0805">Transcription regulation</keyword>
<dbReference type="InterPro" id="IPR011991">
    <property type="entry name" value="ArsR-like_HTH"/>
</dbReference>
<protein>
    <submittedName>
        <fullName evidence="5">ArsR family transcriptional regulator</fullName>
    </submittedName>
</protein>
<dbReference type="PANTHER" id="PTHR33154">
    <property type="entry name" value="TRANSCRIPTIONAL REGULATOR, ARSR FAMILY"/>
    <property type="match status" value="1"/>
</dbReference>
<organism evidence="5 6">
    <name type="scientific">Fusibacter bizertensis</name>
    <dbReference type="NCBI Taxonomy" id="1488331"/>
    <lineage>
        <taxon>Bacteria</taxon>
        <taxon>Bacillati</taxon>
        <taxon>Bacillota</taxon>
        <taxon>Clostridia</taxon>
        <taxon>Eubacteriales</taxon>
        <taxon>Eubacteriales Family XII. Incertae Sedis</taxon>
        <taxon>Fusibacter</taxon>
    </lineage>
</organism>
<feature type="domain" description="HTH arsR-type" evidence="4">
    <location>
        <begin position="247"/>
        <end position="342"/>
    </location>
</feature>
<keyword evidence="6" id="KW-1185">Reference proteome</keyword>
<reference evidence="5 6" key="1">
    <citation type="submission" date="2023-04" db="EMBL/GenBank/DDBJ databases">
        <title>Fusibacter bizertensis strain WBS, isolated from littoral bottom sediments of the Arctic seas - biochemical and genomic analysis.</title>
        <authorList>
            <person name="Brioukhanov A.L."/>
        </authorList>
    </citation>
    <scope>NUCLEOTIDE SEQUENCE [LARGE SCALE GENOMIC DNA]</scope>
    <source>
        <strain evidence="5 6">WBS</strain>
    </source>
</reference>
<evidence type="ECO:0000259" key="4">
    <source>
        <dbReference type="PROSITE" id="PS50987"/>
    </source>
</evidence>
<dbReference type="Proteomes" id="UP001158045">
    <property type="component" value="Unassembled WGS sequence"/>
</dbReference>
<dbReference type="SUPFAM" id="SSF46785">
    <property type="entry name" value="Winged helix' DNA-binding domain"/>
    <property type="match status" value="1"/>
</dbReference>
<keyword evidence="3" id="KW-0804">Transcription</keyword>
<dbReference type="Pfam" id="PF01022">
    <property type="entry name" value="HTH_5"/>
    <property type="match status" value="1"/>
</dbReference>
<gene>
    <name evidence="5" type="ORF">QE109_12510</name>
</gene>
<dbReference type="Gene3D" id="1.10.10.10">
    <property type="entry name" value="Winged helix-like DNA-binding domain superfamily/Winged helix DNA-binding domain"/>
    <property type="match status" value="1"/>
</dbReference>
<dbReference type="SMART" id="SM00418">
    <property type="entry name" value="HTH_ARSR"/>
    <property type="match status" value="1"/>
</dbReference>
<keyword evidence="2" id="KW-0238">DNA-binding</keyword>
<dbReference type="PANTHER" id="PTHR33154:SF33">
    <property type="entry name" value="TRANSCRIPTIONAL REPRESSOR SDPR"/>
    <property type="match status" value="1"/>
</dbReference>
<evidence type="ECO:0000256" key="3">
    <source>
        <dbReference type="ARBA" id="ARBA00023163"/>
    </source>
</evidence>
<comment type="caution">
    <text evidence="5">The sequence shown here is derived from an EMBL/GenBank/DDBJ whole genome shotgun (WGS) entry which is preliminary data.</text>
</comment>
<dbReference type="InterPro" id="IPR036388">
    <property type="entry name" value="WH-like_DNA-bd_sf"/>
</dbReference>
<dbReference type="InterPro" id="IPR001845">
    <property type="entry name" value="HTH_ArsR_DNA-bd_dom"/>
</dbReference>
<dbReference type="RefSeq" id="WP_281094869.1">
    <property type="nucleotide sequence ID" value="NZ_JARYZI010000008.1"/>
</dbReference>
<sequence>MVRNIRVKSLDFVFAIQRLVGIHEFRKEVKKVGVEPSKEIEGLIEELSTSVSMRVFEDLKLLFRKYYLDGMIANIAINNPDKNPREIIQLVKAVGPEGFYDAYIKEYVRPRETGEQGIKARIDELIENNTSQIIMTYSQLKKFKNEAPEIYYKCVETLTHFVASYEKIETRVNAIYDREIANFEEAMKDETKFRNSYLMIQFEGETHSLSDIDVCMTVLGEYVLMYKISEDHMSMKMILGFAMRNITSEKEETIEQEVFKCLGDPTKLLMIQMASKEPVCAKDYADRLKLSKATISHHIGLLLGLRLLTLHIQNGKKMYYSTNVELLRRLFDNFIGDLEANN</sequence>
<dbReference type="PROSITE" id="PS50987">
    <property type="entry name" value="HTH_ARSR_2"/>
    <property type="match status" value="1"/>
</dbReference>
<accession>A0ABT6NEX1</accession>
<dbReference type="InterPro" id="IPR051081">
    <property type="entry name" value="HTH_MetalResp_TranReg"/>
</dbReference>
<evidence type="ECO:0000256" key="2">
    <source>
        <dbReference type="ARBA" id="ARBA00023125"/>
    </source>
</evidence>
<evidence type="ECO:0000313" key="5">
    <source>
        <dbReference type="EMBL" id="MDH8678974.1"/>
    </source>
</evidence>
<dbReference type="InterPro" id="IPR036390">
    <property type="entry name" value="WH_DNA-bd_sf"/>
</dbReference>
<evidence type="ECO:0000256" key="1">
    <source>
        <dbReference type="ARBA" id="ARBA00023015"/>
    </source>
</evidence>
<dbReference type="CDD" id="cd00090">
    <property type="entry name" value="HTH_ARSR"/>
    <property type="match status" value="1"/>
</dbReference>
<dbReference type="EMBL" id="JARYZI010000008">
    <property type="protein sequence ID" value="MDH8678974.1"/>
    <property type="molecule type" value="Genomic_DNA"/>
</dbReference>
<proteinExistence type="predicted"/>
<name>A0ABT6NEX1_9FIRM</name>
<evidence type="ECO:0000313" key="6">
    <source>
        <dbReference type="Proteomes" id="UP001158045"/>
    </source>
</evidence>